<dbReference type="InterPro" id="IPR025996">
    <property type="entry name" value="MT1864/Rv1816-like_C"/>
</dbReference>
<evidence type="ECO:0000313" key="7">
    <source>
        <dbReference type="Proteomes" id="UP000297535"/>
    </source>
</evidence>
<dbReference type="PANTHER" id="PTHR30055:SF220">
    <property type="entry name" value="TETR-FAMILY REGULATORY PROTEIN"/>
    <property type="match status" value="1"/>
</dbReference>
<accession>A0A4Z0NQM1</accession>
<dbReference type="InterPro" id="IPR001647">
    <property type="entry name" value="HTH_TetR"/>
</dbReference>
<dbReference type="PROSITE" id="PS50977">
    <property type="entry name" value="HTH_TETR_2"/>
    <property type="match status" value="1"/>
</dbReference>
<dbReference type="InterPro" id="IPR036271">
    <property type="entry name" value="Tet_transcr_reg_TetR-rel_C_sf"/>
</dbReference>
<evidence type="ECO:0000256" key="3">
    <source>
        <dbReference type="ARBA" id="ARBA00023163"/>
    </source>
</evidence>
<dbReference type="RefSeq" id="WP_135415287.1">
    <property type="nucleotide sequence ID" value="NZ_SRLB01000009.1"/>
</dbReference>
<sequence>MSDTGPARRDLREACLATALAIVGEEGLEKLSLREVARRLGVSHGAPYKHFPSRDHILAEIVARAFAAFAAHLDASPRTGDARRDMGAMGRAYLAYALDHPLDYRLMFGTPLPDPADHPEMMRQARHAFALLKERLRAVHAADGRRFDDGRLDRDALFVWSTMHGLAGILSGAALSQVGLPDEVLATAPEHALSLIGAALEGSKEGW</sequence>
<keyword evidence="1" id="KW-0805">Transcription regulation</keyword>
<protein>
    <submittedName>
        <fullName evidence="6">TetR/AcrR family transcriptional regulator</fullName>
    </submittedName>
</protein>
<evidence type="ECO:0000313" key="6">
    <source>
        <dbReference type="EMBL" id="TGD99049.1"/>
    </source>
</evidence>
<dbReference type="GO" id="GO:0003700">
    <property type="term" value="F:DNA-binding transcription factor activity"/>
    <property type="evidence" value="ECO:0007669"/>
    <property type="project" value="TreeGrafter"/>
</dbReference>
<evidence type="ECO:0000256" key="4">
    <source>
        <dbReference type="PROSITE-ProRule" id="PRU00335"/>
    </source>
</evidence>
<keyword evidence="7" id="KW-1185">Reference proteome</keyword>
<dbReference type="PRINTS" id="PR00455">
    <property type="entry name" value="HTHTETR"/>
</dbReference>
<dbReference type="Proteomes" id="UP000297535">
    <property type="component" value="Unassembled WGS sequence"/>
</dbReference>
<comment type="caution">
    <text evidence="6">The sequence shown here is derived from an EMBL/GenBank/DDBJ whole genome shotgun (WGS) entry which is preliminary data.</text>
</comment>
<dbReference type="InterPro" id="IPR050109">
    <property type="entry name" value="HTH-type_TetR-like_transc_reg"/>
</dbReference>
<dbReference type="Gene3D" id="1.10.357.10">
    <property type="entry name" value="Tetracycline Repressor, domain 2"/>
    <property type="match status" value="1"/>
</dbReference>
<dbReference type="SUPFAM" id="SSF46689">
    <property type="entry name" value="Homeodomain-like"/>
    <property type="match status" value="1"/>
</dbReference>
<feature type="DNA-binding region" description="H-T-H motif" evidence="4">
    <location>
        <begin position="32"/>
        <end position="51"/>
    </location>
</feature>
<reference evidence="6 7" key="1">
    <citation type="submission" date="2019-04" db="EMBL/GenBank/DDBJ databases">
        <authorList>
            <person name="Feng G."/>
            <person name="Zhu H."/>
        </authorList>
    </citation>
    <scope>NUCLEOTIDE SEQUENCE [LARGE SCALE GENOMIC DNA]</scope>
    <source>
        <strain evidence="6 7">6HR-1</strain>
    </source>
</reference>
<feature type="domain" description="HTH tetR-type" evidence="5">
    <location>
        <begin position="9"/>
        <end position="69"/>
    </location>
</feature>
<evidence type="ECO:0000256" key="1">
    <source>
        <dbReference type="ARBA" id="ARBA00023015"/>
    </source>
</evidence>
<dbReference type="OrthoDB" id="7056813at2"/>
<dbReference type="EMBL" id="SRLB01000009">
    <property type="protein sequence ID" value="TGD99049.1"/>
    <property type="molecule type" value="Genomic_DNA"/>
</dbReference>
<keyword evidence="3" id="KW-0804">Transcription</keyword>
<dbReference type="Pfam" id="PF00440">
    <property type="entry name" value="TetR_N"/>
    <property type="match status" value="1"/>
</dbReference>
<dbReference type="Pfam" id="PF13305">
    <property type="entry name" value="TetR_C_33"/>
    <property type="match status" value="1"/>
</dbReference>
<gene>
    <name evidence="6" type="ORF">EU555_14185</name>
</gene>
<dbReference type="AlphaFoldDB" id="A0A4Z0NQM1"/>
<dbReference type="PANTHER" id="PTHR30055">
    <property type="entry name" value="HTH-TYPE TRANSCRIPTIONAL REGULATOR RUTR"/>
    <property type="match status" value="1"/>
</dbReference>
<name>A0A4Z0NQM1_9HYPH</name>
<evidence type="ECO:0000259" key="5">
    <source>
        <dbReference type="PROSITE" id="PS50977"/>
    </source>
</evidence>
<dbReference type="InterPro" id="IPR009057">
    <property type="entry name" value="Homeodomain-like_sf"/>
</dbReference>
<dbReference type="SUPFAM" id="SSF48498">
    <property type="entry name" value="Tetracyclin repressor-like, C-terminal domain"/>
    <property type="match status" value="1"/>
</dbReference>
<dbReference type="GO" id="GO:0000976">
    <property type="term" value="F:transcription cis-regulatory region binding"/>
    <property type="evidence" value="ECO:0007669"/>
    <property type="project" value="TreeGrafter"/>
</dbReference>
<organism evidence="6 7">
    <name type="scientific">Methylobacterium nonmethylotrophicum</name>
    <dbReference type="NCBI Taxonomy" id="1141884"/>
    <lineage>
        <taxon>Bacteria</taxon>
        <taxon>Pseudomonadati</taxon>
        <taxon>Pseudomonadota</taxon>
        <taxon>Alphaproteobacteria</taxon>
        <taxon>Hyphomicrobiales</taxon>
        <taxon>Methylobacteriaceae</taxon>
        <taxon>Methylobacterium</taxon>
    </lineage>
</organism>
<proteinExistence type="predicted"/>
<keyword evidence="2 4" id="KW-0238">DNA-binding</keyword>
<evidence type="ECO:0000256" key="2">
    <source>
        <dbReference type="ARBA" id="ARBA00023125"/>
    </source>
</evidence>